<evidence type="ECO:0000313" key="5">
    <source>
        <dbReference type="Proteomes" id="UP000199513"/>
    </source>
</evidence>
<dbReference type="PROSITE" id="PS50005">
    <property type="entry name" value="TPR"/>
    <property type="match status" value="1"/>
</dbReference>
<dbReference type="InterPro" id="IPR019734">
    <property type="entry name" value="TPR_rpt"/>
</dbReference>
<dbReference type="SMART" id="SM00028">
    <property type="entry name" value="TPR"/>
    <property type="match status" value="2"/>
</dbReference>
<feature type="coiled-coil region" evidence="2">
    <location>
        <begin position="203"/>
        <end position="237"/>
    </location>
</feature>
<gene>
    <name evidence="4" type="ORF">SAMN04488541_100169</name>
</gene>
<dbReference type="SUPFAM" id="SSF48452">
    <property type="entry name" value="TPR-like"/>
    <property type="match status" value="1"/>
</dbReference>
<evidence type="ECO:0000256" key="3">
    <source>
        <dbReference type="SAM" id="Phobius"/>
    </source>
</evidence>
<reference evidence="4 5" key="1">
    <citation type="submission" date="2016-10" db="EMBL/GenBank/DDBJ databases">
        <authorList>
            <person name="de Groot N.N."/>
        </authorList>
    </citation>
    <scope>NUCLEOTIDE SEQUENCE [LARGE SCALE GENOMIC DNA]</scope>
    <source>
        <strain>GEY</strain>
        <strain evidence="5">DSM 9560</strain>
    </source>
</reference>
<keyword evidence="1" id="KW-0802">TPR repeat</keyword>
<dbReference type="Gene3D" id="1.25.40.10">
    <property type="entry name" value="Tetratricopeptide repeat domain"/>
    <property type="match status" value="1"/>
</dbReference>
<accession>A0A1I2A7X1</accession>
<keyword evidence="3" id="KW-0812">Transmembrane</keyword>
<evidence type="ECO:0000256" key="1">
    <source>
        <dbReference type="PROSITE-ProRule" id="PRU00339"/>
    </source>
</evidence>
<dbReference type="PROSITE" id="PS50293">
    <property type="entry name" value="TPR_REGION"/>
    <property type="match status" value="1"/>
</dbReference>
<dbReference type="Proteomes" id="UP000199513">
    <property type="component" value="Unassembled WGS sequence"/>
</dbReference>
<dbReference type="STRING" id="1003.SAMN04488541_100169"/>
<keyword evidence="2" id="KW-0175">Coiled coil</keyword>
<sequence length="250" mass="28145">MAKTKTDTVQTEVKKTATSKENTNLEIFESAEALQSRLSKTEEFAKNNQKLLAGVGIGIVVIVLGIILYQWNIQSRNAEAQKELFPAQFYFEKDSIRKALKGDNANTTIGLEAIAEEYGSTKAGKLANFYIGIAKLKEGKYDEAIEALENFNPGDLLLQARVYSLIGDAYMEKNDFVNAISYYKKASNYNPNEYFTPIYMSKLALAQEQNKDLEGARETYKRIVDEFEQSSEKANAQKRLAMLDQKLGKK</sequence>
<keyword evidence="3" id="KW-1133">Transmembrane helix</keyword>
<evidence type="ECO:0000313" key="4">
    <source>
        <dbReference type="EMBL" id="SFE40135.1"/>
    </source>
</evidence>
<dbReference type="AlphaFoldDB" id="A0A1I2A7X1"/>
<name>A0A1I2A7X1_9BACT</name>
<dbReference type="EMBL" id="FONY01000001">
    <property type="protein sequence ID" value="SFE40135.1"/>
    <property type="molecule type" value="Genomic_DNA"/>
</dbReference>
<dbReference type="Pfam" id="PF13432">
    <property type="entry name" value="TPR_16"/>
    <property type="match status" value="1"/>
</dbReference>
<dbReference type="InterPro" id="IPR011990">
    <property type="entry name" value="TPR-like_helical_dom_sf"/>
</dbReference>
<keyword evidence="5" id="KW-1185">Reference proteome</keyword>
<organism evidence="4 5">
    <name type="scientific">Thermoflexibacter ruber</name>
    <dbReference type="NCBI Taxonomy" id="1003"/>
    <lineage>
        <taxon>Bacteria</taxon>
        <taxon>Pseudomonadati</taxon>
        <taxon>Bacteroidota</taxon>
        <taxon>Cytophagia</taxon>
        <taxon>Cytophagales</taxon>
        <taxon>Thermoflexibacteraceae</taxon>
        <taxon>Thermoflexibacter</taxon>
    </lineage>
</organism>
<dbReference type="Pfam" id="PF13174">
    <property type="entry name" value="TPR_6"/>
    <property type="match status" value="1"/>
</dbReference>
<feature type="repeat" description="TPR" evidence="1">
    <location>
        <begin position="160"/>
        <end position="193"/>
    </location>
</feature>
<dbReference type="OrthoDB" id="9808622at2"/>
<dbReference type="RefSeq" id="WP_091538227.1">
    <property type="nucleotide sequence ID" value="NZ_FONY01000001.1"/>
</dbReference>
<keyword evidence="3" id="KW-0472">Membrane</keyword>
<feature type="transmembrane region" description="Helical" evidence="3">
    <location>
        <begin position="51"/>
        <end position="71"/>
    </location>
</feature>
<protein>
    <submittedName>
        <fullName evidence="4">Tetratricopeptide repeat-containing protein</fullName>
    </submittedName>
</protein>
<proteinExistence type="predicted"/>
<evidence type="ECO:0000256" key="2">
    <source>
        <dbReference type="SAM" id="Coils"/>
    </source>
</evidence>